<keyword evidence="3" id="KW-1185">Reference proteome</keyword>
<keyword evidence="1" id="KW-0812">Transmembrane</keyword>
<feature type="transmembrane region" description="Helical" evidence="1">
    <location>
        <begin position="21"/>
        <end position="41"/>
    </location>
</feature>
<keyword evidence="1" id="KW-1133">Transmembrane helix</keyword>
<dbReference type="EMBL" id="JBHSRS010000002">
    <property type="protein sequence ID" value="MFC6279946.1"/>
    <property type="molecule type" value="Genomic_DNA"/>
</dbReference>
<name>A0ABW1TQR8_9BURK</name>
<reference evidence="3" key="1">
    <citation type="journal article" date="2019" name="Int. J. Syst. Evol. Microbiol.">
        <title>The Global Catalogue of Microorganisms (GCM) 10K type strain sequencing project: providing services to taxonomists for standard genome sequencing and annotation.</title>
        <authorList>
            <consortium name="The Broad Institute Genomics Platform"/>
            <consortium name="The Broad Institute Genome Sequencing Center for Infectious Disease"/>
            <person name="Wu L."/>
            <person name="Ma J."/>
        </authorList>
    </citation>
    <scope>NUCLEOTIDE SEQUENCE [LARGE SCALE GENOMIC DNA]</scope>
    <source>
        <strain evidence="3">CCUG 39402</strain>
    </source>
</reference>
<evidence type="ECO:0000313" key="3">
    <source>
        <dbReference type="Proteomes" id="UP001596270"/>
    </source>
</evidence>
<protein>
    <submittedName>
        <fullName evidence="2">Uncharacterized protein</fullName>
    </submittedName>
</protein>
<dbReference type="Proteomes" id="UP001596270">
    <property type="component" value="Unassembled WGS sequence"/>
</dbReference>
<organism evidence="2 3">
    <name type="scientific">Polaromonas aquatica</name>
    <dbReference type="NCBI Taxonomy" id="332657"/>
    <lineage>
        <taxon>Bacteria</taxon>
        <taxon>Pseudomonadati</taxon>
        <taxon>Pseudomonadota</taxon>
        <taxon>Betaproteobacteria</taxon>
        <taxon>Burkholderiales</taxon>
        <taxon>Comamonadaceae</taxon>
        <taxon>Polaromonas</taxon>
    </lineage>
</organism>
<evidence type="ECO:0000313" key="2">
    <source>
        <dbReference type="EMBL" id="MFC6279946.1"/>
    </source>
</evidence>
<comment type="caution">
    <text evidence="2">The sequence shown here is derived from an EMBL/GenBank/DDBJ whole genome shotgun (WGS) entry which is preliminary data.</text>
</comment>
<sequence>MSFFKPSSEPSSSKFIARLQALIWILIYGGLLTLVLGLSVQRTSDPIGWSMVVGGALVAALGVVLIYVRSKLKTGP</sequence>
<accession>A0ABW1TQR8</accession>
<gene>
    <name evidence="2" type="ORF">ACFQND_01660</name>
</gene>
<dbReference type="RefSeq" id="WP_371435557.1">
    <property type="nucleotide sequence ID" value="NZ_JBHSRS010000002.1"/>
</dbReference>
<proteinExistence type="predicted"/>
<keyword evidence="1" id="KW-0472">Membrane</keyword>
<evidence type="ECO:0000256" key="1">
    <source>
        <dbReference type="SAM" id="Phobius"/>
    </source>
</evidence>
<feature type="transmembrane region" description="Helical" evidence="1">
    <location>
        <begin position="47"/>
        <end position="68"/>
    </location>
</feature>